<dbReference type="InterPro" id="IPR020547">
    <property type="entry name" value="ATP_synth_F1_esu_C"/>
</dbReference>
<dbReference type="Gene3D" id="2.60.15.10">
    <property type="entry name" value="F0F1 ATP synthase delta/epsilon subunit, N-terminal"/>
    <property type="match status" value="1"/>
</dbReference>
<evidence type="ECO:0000259" key="10">
    <source>
        <dbReference type="Pfam" id="PF02823"/>
    </source>
</evidence>
<reference evidence="11" key="1">
    <citation type="journal article" date="2014" name="Front. Microbiol.">
        <title>High frequency of phylogenetically diverse reductive dehalogenase-homologous genes in deep subseafloor sedimentary metagenomes.</title>
        <authorList>
            <person name="Kawai M."/>
            <person name="Futagami T."/>
            <person name="Toyoda A."/>
            <person name="Takaki Y."/>
            <person name="Nishi S."/>
            <person name="Hori S."/>
            <person name="Arai W."/>
            <person name="Tsubouchi T."/>
            <person name="Morono Y."/>
            <person name="Uchiyama I."/>
            <person name="Ito T."/>
            <person name="Fujiyama A."/>
            <person name="Inagaki F."/>
            <person name="Takami H."/>
        </authorList>
    </citation>
    <scope>NUCLEOTIDE SEQUENCE</scope>
    <source>
        <strain evidence="11">Expedition CK06-06</strain>
    </source>
</reference>
<keyword evidence="7" id="KW-0066">ATP synthesis</keyword>
<keyword evidence="6" id="KW-0139">CF(1)</keyword>
<dbReference type="NCBIfam" id="NF009980">
    <property type="entry name" value="PRK13446.1"/>
    <property type="match status" value="1"/>
</dbReference>
<dbReference type="Pfam" id="PF02823">
    <property type="entry name" value="ATP-synt_DE_N"/>
    <property type="match status" value="1"/>
</dbReference>
<feature type="coiled-coil region" evidence="8">
    <location>
        <begin position="80"/>
        <end position="110"/>
    </location>
</feature>
<dbReference type="InterPro" id="IPR020546">
    <property type="entry name" value="ATP_synth_F1_dsu/esu_N"/>
</dbReference>
<gene>
    <name evidence="11" type="ORF">S12H4_09023</name>
</gene>
<dbReference type="HAMAP" id="MF_00530">
    <property type="entry name" value="ATP_synth_epsil_bac"/>
    <property type="match status" value="1"/>
</dbReference>
<keyword evidence="3" id="KW-0813">Transport</keyword>
<dbReference type="GO" id="GO:0005886">
    <property type="term" value="C:plasma membrane"/>
    <property type="evidence" value="ECO:0007669"/>
    <property type="project" value="UniProtKB-SubCell"/>
</dbReference>
<evidence type="ECO:0008006" key="12">
    <source>
        <dbReference type="Google" id="ProtNLM"/>
    </source>
</evidence>
<dbReference type="EMBL" id="BARW01003583">
    <property type="protein sequence ID" value="GAI68796.1"/>
    <property type="molecule type" value="Genomic_DNA"/>
</dbReference>
<accession>X1RP75</accession>
<dbReference type="NCBIfam" id="TIGR01216">
    <property type="entry name" value="ATP_synt_epsi"/>
    <property type="match status" value="1"/>
</dbReference>
<dbReference type="CDD" id="cd12152">
    <property type="entry name" value="F1-ATPase_delta"/>
    <property type="match status" value="1"/>
</dbReference>
<dbReference type="Pfam" id="PF00401">
    <property type="entry name" value="ATP-synt_DE"/>
    <property type="match status" value="1"/>
</dbReference>
<keyword evidence="4" id="KW-0406">Ion transport</keyword>
<name>X1RP75_9ZZZZ</name>
<comment type="subcellular location">
    <subcellularLocation>
        <location evidence="1">Cell membrane</location>
        <topology evidence="1">Peripheral membrane protein</topology>
    </subcellularLocation>
</comment>
<evidence type="ECO:0000256" key="2">
    <source>
        <dbReference type="ARBA" id="ARBA00005712"/>
    </source>
</evidence>
<comment type="caution">
    <text evidence="11">The sequence shown here is derived from an EMBL/GenBank/DDBJ whole genome shotgun (WGS) entry which is preliminary data.</text>
</comment>
<sequence>MRLDVVTPECLICSCEVDAVIAPGVEGQLGILPHHAPLITALQAGELRVRKGNDETCIAIYGGFLEVRPNRIIVLADAAERAEEIDVTRAEEAKRRAEQALANRKTSEVDRAQAEAALRRSLVQLKVAGRRRKGKSELV</sequence>
<dbReference type="Gene3D" id="1.20.5.440">
    <property type="entry name" value="ATP synthase delta/epsilon subunit, C-terminal domain"/>
    <property type="match status" value="1"/>
</dbReference>
<feature type="domain" description="ATP synthase F1 complex delta/epsilon subunit N-terminal" evidence="10">
    <location>
        <begin position="1"/>
        <end position="79"/>
    </location>
</feature>
<evidence type="ECO:0000256" key="6">
    <source>
        <dbReference type="ARBA" id="ARBA00023196"/>
    </source>
</evidence>
<dbReference type="AlphaFoldDB" id="X1RP75"/>
<keyword evidence="5" id="KW-0472">Membrane</keyword>
<dbReference type="GO" id="GO:0045259">
    <property type="term" value="C:proton-transporting ATP synthase complex"/>
    <property type="evidence" value="ECO:0007669"/>
    <property type="project" value="UniProtKB-KW"/>
</dbReference>
<evidence type="ECO:0000256" key="7">
    <source>
        <dbReference type="ARBA" id="ARBA00023310"/>
    </source>
</evidence>
<dbReference type="PANTHER" id="PTHR13822">
    <property type="entry name" value="ATP SYNTHASE DELTA/EPSILON CHAIN"/>
    <property type="match status" value="1"/>
</dbReference>
<evidence type="ECO:0000256" key="4">
    <source>
        <dbReference type="ARBA" id="ARBA00023065"/>
    </source>
</evidence>
<dbReference type="PANTHER" id="PTHR13822:SF10">
    <property type="entry name" value="ATP SYNTHASE EPSILON CHAIN, CHLOROPLASTIC"/>
    <property type="match status" value="1"/>
</dbReference>
<comment type="similarity">
    <text evidence="2">Belongs to the ATPase epsilon chain family.</text>
</comment>
<keyword evidence="8" id="KW-0175">Coiled coil</keyword>
<evidence type="ECO:0000256" key="1">
    <source>
        <dbReference type="ARBA" id="ARBA00004202"/>
    </source>
</evidence>
<evidence type="ECO:0000313" key="11">
    <source>
        <dbReference type="EMBL" id="GAI68796.1"/>
    </source>
</evidence>
<proteinExistence type="inferred from homology"/>
<protein>
    <recommendedName>
        <fullName evidence="12">ATP synthase F1 complex delta/epsilon subunit N-terminal domain-containing protein</fullName>
    </recommendedName>
</protein>
<dbReference type="GO" id="GO:0046933">
    <property type="term" value="F:proton-transporting ATP synthase activity, rotational mechanism"/>
    <property type="evidence" value="ECO:0007669"/>
    <property type="project" value="InterPro"/>
</dbReference>
<dbReference type="InterPro" id="IPR036771">
    <property type="entry name" value="ATPsynth_dsu/esu_N"/>
</dbReference>
<feature type="domain" description="ATP synthase epsilon subunit C-terminal" evidence="9">
    <location>
        <begin position="83"/>
        <end position="129"/>
    </location>
</feature>
<dbReference type="SUPFAM" id="SSF46604">
    <property type="entry name" value="Epsilon subunit of F1F0-ATP synthase C-terminal domain"/>
    <property type="match status" value="1"/>
</dbReference>
<evidence type="ECO:0000259" key="9">
    <source>
        <dbReference type="Pfam" id="PF00401"/>
    </source>
</evidence>
<dbReference type="SUPFAM" id="SSF51344">
    <property type="entry name" value="Epsilon subunit of F1F0-ATP synthase N-terminal domain"/>
    <property type="match status" value="1"/>
</dbReference>
<evidence type="ECO:0000256" key="5">
    <source>
        <dbReference type="ARBA" id="ARBA00023136"/>
    </source>
</evidence>
<dbReference type="InterPro" id="IPR036794">
    <property type="entry name" value="ATP_F1_dsu/esu_C_sf"/>
</dbReference>
<evidence type="ECO:0000256" key="3">
    <source>
        <dbReference type="ARBA" id="ARBA00022448"/>
    </source>
</evidence>
<organism evidence="11">
    <name type="scientific">marine sediment metagenome</name>
    <dbReference type="NCBI Taxonomy" id="412755"/>
    <lineage>
        <taxon>unclassified sequences</taxon>
        <taxon>metagenomes</taxon>
        <taxon>ecological metagenomes</taxon>
    </lineage>
</organism>
<evidence type="ECO:0000256" key="8">
    <source>
        <dbReference type="SAM" id="Coils"/>
    </source>
</evidence>
<dbReference type="InterPro" id="IPR001469">
    <property type="entry name" value="ATP_synth_F1_dsu/esu"/>
</dbReference>